<gene>
    <name evidence="1" type="ORF">ACLFYP115_03054</name>
</gene>
<organism evidence="1">
    <name type="scientific">Anaerostipes caccae</name>
    <dbReference type="NCBI Taxonomy" id="105841"/>
    <lineage>
        <taxon>Bacteria</taxon>
        <taxon>Bacillati</taxon>
        <taxon>Bacillota</taxon>
        <taxon>Clostridia</taxon>
        <taxon>Lachnospirales</taxon>
        <taxon>Lachnospiraceae</taxon>
        <taxon>Anaerostipes</taxon>
    </lineage>
</organism>
<dbReference type="AlphaFoldDB" id="A0A6N2W4T8"/>
<name>A0A6N2W4T8_9FIRM</name>
<reference evidence="1" key="1">
    <citation type="submission" date="2019-11" db="EMBL/GenBank/DDBJ databases">
        <authorList>
            <person name="Feng L."/>
        </authorList>
    </citation>
    <scope>NUCLEOTIDE SEQUENCE</scope>
    <source>
        <strain evidence="1">AcaccaeLFYP115</strain>
    </source>
</reference>
<accession>A0A6N2W4T8</accession>
<protein>
    <submittedName>
        <fullName evidence="1">Uncharacterized protein</fullName>
    </submittedName>
</protein>
<proteinExistence type="predicted"/>
<dbReference type="EMBL" id="CACRSQ010000007">
    <property type="protein sequence ID" value="VYT37043.1"/>
    <property type="molecule type" value="Genomic_DNA"/>
</dbReference>
<sequence length="79" mass="8822">MSISSFKKKCLILSAVFLIIGSVLIGAGWSMADFKAENVKEEGSPKWYRTFHADEQGTWIGIRLKKGVYLLTFGDSGEY</sequence>
<dbReference type="RefSeq" id="WP_006565999.1">
    <property type="nucleotide sequence ID" value="NZ_BAABZP010000001.1"/>
</dbReference>
<evidence type="ECO:0000313" key="1">
    <source>
        <dbReference type="EMBL" id="VYT37043.1"/>
    </source>
</evidence>